<feature type="compositionally biased region" description="Polar residues" evidence="1">
    <location>
        <begin position="1"/>
        <end position="50"/>
    </location>
</feature>
<evidence type="ECO:0000313" key="3">
    <source>
        <dbReference type="Proteomes" id="UP000019471"/>
    </source>
</evidence>
<gene>
    <name evidence="2" type="ORF">A1O5_09504</name>
</gene>
<sequence length="616" mass="67835">MSPSSGQEATVSDSQANRNPNSTIPTSATPDVSHGTAQDVSSLSSASQGVPDSPVVLSKPPDTIGLWANELSLQPEPEDALLVPPSRQQGVQENGDFSIFDEIGPDNDMMELFSQLPGLDYESWLHNLDDVVSYILPSTGVSGTMQNAISMMREHFQRTSRSASPLTNESNHMWYSSPPRFQVYDRDVLNVFLNLAKVHMASTFKILLPFEAPDGVEEELVAAMAAVGGLFCDVEGSQKVASVLYNDARKMALAKACLLQSRIHRTRLTFHQTASLSLIDFNSCLNRAKTFILIEIYGVCSGDGRSYEFVEAFHGFLLQSVHKCRCLLSGDAISEAERLSMTSLLEALHVLECYRVLLLQRPPTLTALKDGYLDPRGSPNTAEKHGLDDLSALMTLSGKYTGQGDGLASLAAVSSLAWFSSPHGPFGWRRPPLWKTEFVEVALGRWIEAHRSDEEDAGTMLLYHMVHINLHSNLALLRRLACLVAKSGRMPSNAKVFDSIERWLKSRHFDIARWHAESLLKNVVCARSAGEKLNLTGLGSSAHLPKPRRLIPEPPHLPFCAYFATLVLWYGNLLPGHGRLQRNACVAQGAQILFDLNVSVSRNLGHALYELMADEE</sequence>
<dbReference type="Proteomes" id="UP000019471">
    <property type="component" value="Unassembled WGS sequence"/>
</dbReference>
<dbReference type="GeneID" id="19194200"/>
<evidence type="ECO:0000313" key="2">
    <source>
        <dbReference type="EMBL" id="EXJ67491.1"/>
    </source>
</evidence>
<name>W9WS62_9EURO</name>
<dbReference type="eggNOG" id="ENOG502TBDC">
    <property type="taxonomic scope" value="Eukaryota"/>
</dbReference>
<dbReference type="OrthoDB" id="10018191at2759"/>
<evidence type="ECO:0000256" key="1">
    <source>
        <dbReference type="SAM" id="MobiDB-lite"/>
    </source>
</evidence>
<dbReference type="HOGENOM" id="CLU_025509_0_0_1"/>
<accession>W9WS62</accession>
<dbReference type="RefSeq" id="XP_007748273.1">
    <property type="nucleotide sequence ID" value="XM_007750083.1"/>
</dbReference>
<organism evidence="2 3">
    <name type="scientific">Cladophialophora psammophila CBS 110553</name>
    <dbReference type="NCBI Taxonomy" id="1182543"/>
    <lineage>
        <taxon>Eukaryota</taxon>
        <taxon>Fungi</taxon>
        <taxon>Dikarya</taxon>
        <taxon>Ascomycota</taxon>
        <taxon>Pezizomycotina</taxon>
        <taxon>Eurotiomycetes</taxon>
        <taxon>Chaetothyriomycetidae</taxon>
        <taxon>Chaetothyriales</taxon>
        <taxon>Herpotrichiellaceae</taxon>
        <taxon>Cladophialophora</taxon>
    </lineage>
</organism>
<protein>
    <recommendedName>
        <fullName evidence="4">Transcription factor domain-containing protein</fullName>
    </recommendedName>
</protein>
<proteinExistence type="predicted"/>
<dbReference type="EMBL" id="AMGX01000016">
    <property type="protein sequence ID" value="EXJ67491.1"/>
    <property type="molecule type" value="Genomic_DNA"/>
</dbReference>
<dbReference type="STRING" id="1182543.W9WS62"/>
<keyword evidence="3" id="KW-1185">Reference proteome</keyword>
<reference evidence="2 3" key="1">
    <citation type="submission" date="2013-03" db="EMBL/GenBank/DDBJ databases">
        <title>The Genome Sequence of Cladophialophora psammophila CBS 110553.</title>
        <authorList>
            <consortium name="The Broad Institute Genomics Platform"/>
            <person name="Cuomo C."/>
            <person name="de Hoog S."/>
            <person name="Gorbushina A."/>
            <person name="Walker B."/>
            <person name="Young S.K."/>
            <person name="Zeng Q."/>
            <person name="Gargeya S."/>
            <person name="Fitzgerald M."/>
            <person name="Haas B."/>
            <person name="Abouelleil A."/>
            <person name="Allen A.W."/>
            <person name="Alvarado L."/>
            <person name="Arachchi H.M."/>
            <person name="Berlin A.M."/>
            <person name="Chapman S.B."/>
            <person name="Gainer-Dewar J."/>
            <person name="Goldberg J."/>
            <person name="Griggs A."/>
            <person name="Gujja S."/>
            <person name="Hansen M."/>
            <person name="Howarth C."/>
            <person name="Imamovic A."/>
            <person name="Ireland A."/>
            <person name="Larimer J."/>
            <person name="McCowan C."/>
            <person name="Murphy C."/>
            <person name="Pearson M."/>
            <person name="Poon T.W."/>
            <person name="Priest M."/>
            <person name="Roberts A."/>
            <person name="Saif S."/>
            <person name="Shea T."/>
            <person name="Sisk P."/>
            <person name="Sykes S."/>
            <person name="Wortman J."/>
            <person name="Nusbaum C."/>
            <person name="Birren B."/>
        </authorList>
    </citation>
    <scope>NUCLEOTIDE SEQUENCE [LARGE SCALE GENOMIC DNA]</scope>
    <source>
        <strain evidence="2 3">CBS 110553</strain>
    </source>
</reference>
<evidence type="ECO:0008006" key="4">
    <source>
        <dbReference type="Google" id="ProtNLM"/>
    </source>
</evidence>
<feature type="region of interest" description="Disordered" evidence="1">
    <location>
        <begin position="1"/>
        <end position="55"/>
    </location>
</feature>
<comment type="caution">
    <text evidence="2">The sequence shown here is derived from an EMBL/GenBank/DDBJ whole genome shotgun (WGS) entry which is preliminary data.</text>
</comment>
<dbReference type="AlphaFoldDB" id="W9WS62"/>